<evidence type="ECO:0000313" key="2">
    <source>
        <dbReference type="Proteomes" id="UP000636800"/>
    </source>
</evidence>
<comment type="caution">
    <text evidence="1">The sequence shown here is derived from an EMBL/GenBank/DDBJ whole genome shotgun (WGS) entry which is preliminary data.</text>
</comment>
<protein>
    <submittedName>
        <fullName evidence="1">Uncharacterized protein</fullName>
    </submittedName>
</protein>
<sequence>MQPCMKGTYCKREAEGGRWGMSFNFVCVDSFDCEEGPPVMEIHLRSVNFMAG</sequence>
<dbReference type="Proteomes" id="UP000636800">
    <property type="component" value="Unassembled WGS sequence"/>
</dbReference>
<name>A0A835Q997_VANPL</name>
<gene>
    <name evidence="1" type="ORF">HPP92_018096</name>
</gene>
<proteinExistence type="predicted"/>
<accession>A0A835Q997</accession>
<keyword evidence="2" id="KW-1185">Reference proteome</keyword>
<dbReference type="AlphaFoldDB" id="A0A835Q997"/>
<evidence type="ECO:0000313" key="1">
    <source>
        <dbReference type="EMBL" id="KAG0466516.1"/>
    </source>
</evidence>
<dbReference type="OrthoDB" id="9402762at2759"/>
<reference evidence="1 2" key="1">
    <citation type="journal article" date="2020" name="Nat. Food">
        <title>A phased Vanilla planifolia genome enables genetic improvement of flavour and production.</title>
        <authorList>
            <person name="Hasing T."/>
            <person name="Tang H."/>
            <person name="Brym M."/>
            <person name="Khazi F."/>
            <person name="Huang T."/>
            <person name="Chambers A.H."/>
        </authorList>
    </citation>
    <scope>NUCLEOTIDE SEQUENCE [LARGE SCALE GENOMIC DNA]</scope>
    <source>
        <tissue evidence="1">Leaf</tissue>
    </source>
</reference>
<organism evidence="1 2">
    <name type="scientific">Vanilla planifolia</name>
    <name type="common">Vanilla</name>
    <dbReference type="NCBI Taxonomy" id="51239"/>
    <lineage>
        <taxon>Eukaryota</taxon>
        <taxon>Viridiplantae</taxon>
        <taxon>Streptophyta</taxon>
        <taxon>Embryophyta</taxon>
        <taxon>Tracheophyta</taxon>
        <taxon>Spermatophyta</taxon>
        <taxon>Magnoliopsida</taxon>
        <taxon>Liliopsida</taxon>
        <taxon>Asparagales</taxon>
        <taxon>Orchidaceae</taxon>
        <taxon>Vanilloideae</taxon>
        <taxon>Vanilleae</taxon>
        <taxon>Vanilla</taxon>
    </lineage>
</organism>
<dbReference type="EMBL" id="JADCNL010000009">
    <property type="protein sequence ID" value="KAG0466516.1"/>
    <property type="molecule type" value="Genomic_DNA"/>
</dbReference>